<dbReference type="AlphaFoldDB" id="A0A6G1FXP8"/>
<dbReference type="GO" id="GO:0031417">
    <property type="term" value="C:NatC complex"/>
    <property type="evidence" value="ECO:0007669"/>
    <property type="project" value="InterPro"/>
</dbReference>
<dbReference type="SUPFAM" id="SSF50182">
    <property type="entry name" value="Sm-like ribonucleoproteins"/>
    <property type="match status" value="1"/>
</dbReference>
<dbReference type="GeneID" id="54416334"/>
<evidence type="ECO:0000313" key="3">
    <source>
        <dbReference type="Proteomes" id="UP000504638"/>
    </source>
</evidence>
<proteinExistence type="predicted"/>
<feature type="non-terminal residue" evidence="2">
    <location>
        <position position="91"/>
    </location>
</feature>
<evidence type="ECO:0000313" key="4">
    <source>
        <dbReference type="RefSeq" id="XP_033532091.1"/>
    </source>
</evidence>
<protein>
    <recommendedName>
        <fullName evidence="1">Sm domain-containing protein</fullName>
    </recommendedName>
</protein>
<dbReference type="InterPro" id="IPR050914">
    <property type="entry name" value="snRNP_SmB/NAA38-like"/>
</dbReference>
<dbReference type="RefSeq" id="XP_033532091.1">
    <property type="nucleotide sequence ID" value="XM_033675764.1"/>
</dbReference>
<dbReference type="InterPro" id="IPR001163">
    <property type="entry name" value="Sm_dom_euk/arc"/>
</dbReference>
<organism evidence="2">
    <name type="scientific">Eremomyces bilateralis CBS 781.70</name>
    <dbReference type="NCBI Taxonomy" id="1392243"/>
    <lineage>
        <taxon>Eukaryota</taxon>
        <taxon>Fungi</taxon>
        <taxon>Dikarya</taxon>
        <taxon>Ascomycota</taxon>
        <taxon>Pezizomycotina</taxon>
        <taxon>Dothideomycetes</taxon>
        <taxon>Dothideomycetes incertae sedis</taxon>
        <taxon>Eremomycetales</taxon>
        <taxon>Eremomycetaceae</taxon>
        <taxon>Eremomyces</taxon>
    </lineage>
</organism>
<reference evidence="4" key="2">
    <citation type="submission" date="2020-04" db="EMBL/GenBank/DDBJ databases">
        <authorList>
            <consortium name="NCBI Genome Project"/>
        </authorList>
    </citation>
    <scope>NUCLEOTIDE SEQUENCE</scope>
    <source>
        <strain evidence="4">CBS 781.70</strain>
    </source>
</reference>
<dbReference type="EMBL" id="ML975166">
    <property type="protein sequence ID" value="KAF1810460.1"/>
    <property type="molecule type" value="Genomic_DNA"/>
</dbReference>
<dbReference type="Pfam" id="PF01423">
    <property type="entry name" value="LSM"/>
    <property type="match status" value="1"/>
</dbReference>
<keyword evidence="3" id="KW-1185">Reference proteome</keyword>
<dbReference type="CDD" id="cd06168">
    <property type="entry name" value="LSMD1"/>
    <property type="match status" value="1"/>
</dbReference>
<reference evidence="4" key="3">
    <citation type="submission" date="2025-04" db="UniProtKB">
        <authorList>
            <consortium name="RefSeq"/>
        </authorList>
    </citation>
    <scope>IDENTIFICATION</scope>
    <source>
        <strain evidence="4">CBS 781.70</strain>
    </source>
</reference>
<reference evidence="2 4" key="1">
    <citation type="submission" date="2020-01" db="EMBL/GenBank/DDBJ databases">
        <authorList>
            <consortium name="DOE Joint Genome Institute"/>
            <person name="Haridas S."/>
            <person name="Albert R."/>
            <person name="Binder M."/>
            <person name="Bloem J."/>
            <person name="Labutti K."/>
            <person name="Salamov A."/>
            <person name="Andreopoulos B."/>
            <person name="Baker S.E."/>
            <person name="Barry K."/>
            <person name="Bills G."/>
            <person name="Bluhm B.H."/>
            <person name="Cannon C."/>
            <person name="Castanera R."/>
            <person name="Culley D.E."/>
            <person name="Daum C."/>
            <person name="Ezra D."/>
            <person name="Gonzalez J.B."/>
            <person name="Henrissat B."/>
            <person name="Kuo A."/>
            <person name="Liang C."/>
            <person name="Lipzen A."/>
            <person name="Lutzoni F."/>
            <person name="Magnuson J."/>
            <person name="Mondo S."/>
            <person name="Nolan M."/>
            <person name="Ohm R."/>
            <person name="Pangilinan J."/>
            <person name="Park H.-J."/>
            <person name="Ramirez L."/>
            <person name="Alfaro M."/>
            <person name="Sun H."/>
            <person name="Tritt A."/>
            <person name="Yoshinaga Y."/>
            <person name="Zwiers L.-H."/>
            <person name="Turgeon B.G."/>
            <person name="Goodwin S.B."/>
            <person name="Spatafora J.W."/>
            <person name="Crous P.W."/>
            <person name="Grigoriev I.V."/>
        </authorList>
    </citation>
    <scope>NUCLEOTIDE SEQUENCE</scope>
    <source>
        <strain evidence="2 4">CBS 781.70</strain>
    </source>
</reference>
<feature type="domain" description="Sm" evidence="1">
    <location>
        <begin position="2"/>
        <end position="86"/>
    </location>
</feature>
<accession>A0A6G1FXP8</accession>
<evidence type="ECO:0000259" key="1">
    <source>
        <dbReference type="Pfam" id="PF01423"/>
    </source>
</evidence>
<dbReference type="InterPro" id="IPR010920">
    <property type="entry name" value="LSM_dom_sf"/>
</dbReference>
<feature type="non-terminal residue" evidence="2">
    <location>
        <position position="1"/>
    </location>
</feature>
<gene>
    <name evidence="2 4" type="ORF">P152DRAFT_382616</name>
</gene>
<dbReference type="Gene3D" id="2.30.30.100">
    <property type="match status" value="1"/>
</dbReference>
<dbReference type="PANTHER" id="PTHR10701:SF5">
    <property type="entry name" value="N-ALPHA-ACETYLTRANSFERASE 38, NATC AUXILIARY SUBUNIT"/>
    <property type="match status" value="1"/>
</dbReference>
<dbReference type="Proteomes" id="UP000504638">
    <property type="component" value="Unplaced"/>
</dbReference>
<evidence type="ECO:0000313" key="2">
    <source>
        <dbReference type="EMBL" id="KAF1810460.1"/>
    </source>
</evidence>
<dbReference type="InterPro" id="IPR034110">
    <property type="entry name" value="LSMD1_Sm"/>
</dbReference>
<dbReference type="PANTHER" id="PTHR10701">
    <property type="entry name" value="SMALL NUCLEAR RIBONUCLEOPROTEIN-ASSOCIATED PROTEIN B AND N"/>
    <property type="match status" value="1"/>
</dbReference>
<name>A0A6G1FXP8_9PEZI</name>
<dbReference type="OrthoDB" id="368909at2759"/>
<sequence length="91" mass="10495">YLGQFINRYIRISITDARVFVGQLRCLDRDLNIILALTYEFRPPTVSDLERAATQAREAGLQTQRVETPKRYVGLVVIPGKHITKIEYEES</sequence>